<feature type="domain" description="Chorismate mutase" evidence="18">
    <location>
        <begin position="1"/>
        <end position="92"/>
    </location>
</feature>
<feature type="domain" description="Prephenate dehydratase" evidence="19">
    <location>
        <begin position="92"/>
        <end position="266"/>
    </location>
</feature>
<keyword evidence="12" id="KW-0413">Isomerase</keyword>
<keyword evidence="9" id="KW-0028">Amino-acid biosynthesis</keyword>
<dbReference type="Gene3D" id="3.40.190.10">
    <property type="entry name" value="Periplasmic binding protein-like II"/>
    <property type="match status" value="2"/>
</dbReference>
<dbReference type="AlphaFoldDB" id="A0A382DPZ0"/>
<evidence type="ECO:0000256" key="16">
    <source>
        <dbReference type="ARBA" id="ARBA00031520"/>
    </source>
</evidence>
<comment type="function">
    <text evidence="2">Catalyzes the Claisen rearrangement of chorismate to prephenate and the decarboxylation/dehydration of prephenate to phenylpyruvate.</text>
</comment>
<evidence type="ECO:0000256" key="13">
    <source>
        <dbReference type="ARBA" id="ARBA00023239"/>
    </source>
</evidence>
<dbReference type="Gene3D" id="1.20.59.10">
    <property type="entry name" value="Chorismate mutase"/>
    <property type="match status" value="1"/>
</dbReference>
<comment type="pathway">
    <text evidence="5">Metabolic intermediate biosynthesis; prephenate biosynthesis; prephenate from chorismate: step 1/1.</text>
</comment>
<dbReference type="Pfam" id="PF01817">
    <property type="entry name" value="CM_2"/>
    <property type="match status" value="1"/>
</dbReference>
<evidence type="ECO:0000256" key="17">
    <source>
        <dbReference type="ARBA" id="ARBA00047848"/>
    </source>
</evidence>
<dbReference type="GO" id="GO:0004106">
    <property type="term" value="F:chorismate mutase activity"/>
    <property type="evidence" value="ECO:0007669"/>
    <property type="project" value="UniProtKB-EC"/>
</dbReference>
<dbReference type="Gene3D" id="3.30.70.260">
    <property type="match status" value="1"/>
</dbReference>
<keyword evidence="11" id="KW-0584">Phenylalanine biosynthesis</keyword>
<dbReference type="InterPro" id="IPR002912">
    <property type="entry name" value="ACT_dom"/>
</dbReference>
<name>A0A382DPZ0_9ZZZZ</name>
<organism evidence="21">
    <name type="scientific">marine metagenome</name>
    <dbReference type="NCBI Taxonomy" id="408172"/>
    <lineage>
        <taxon>unclassified sequences</taxon>
        <taxon>metagenomes</taxon>
        <taxon>ecological metagenomes</taxon>
    </lineage>
</organism>
<dbReference type="FunFam" id="3.30.70.260:FF:000012">
    <property type="entry name" value="Prephenate dehydratase"/>
    <property type="match status" value="1"/>
</dbReference>
<dbReference type="PROSITE" id="PS51168">
    <property type="entry name" value="CHORISMATE_MUT_2"/>
    <property type="match status" value="1"/>
</dbReference>
<dbReference type="InterPro" id="IPR045865">
    <property type="entry name" value="ACT-like_dom_sf"/>
</dbReference>
<evidence type="ECO:0000256" key="14">
    <source>
        <dbReference type="ARBA" id="ARBA00023268"/>
    </source>
</evidence>
<dbReference type="Pfam" id="PF01842">
    <property type="entry name" value="ACT"/>
    <property type="match status" value="1"/>
</dbReference>
<evidence type="ECO:0000256" key="1">
    <source>
        <dbReference type="ARBA" id="ARBA00000824"/>
    </source>
</evidence>
<evidence type="ECO:0000256" key="6">
    <source>
        <dbReference type="ARBA" id="ARBA00013147"/>
    </source>
</evidence>
<dbReference type="InterPro" id="IPR002701">
    <property type="entry name" value="CM_II_prokaryot"/>
</dbReference>
<dbReference type="NCBIfam" id="TIGR01807">
    <property type="entry name" value="CM_P2"/>
    <property type="match status" value="1"/>
</dbReference>
<dbReference type="InterPro" id="IPR008242">
    <property type="entry name" value="Chor_mutase/pphenate_deHydtase"/>
</dbReference>
<sequence length="358" mass="38953">MTKEAEIETLRQQIDEIDADLLALVNRRVRLAQAVGRKKAKGKDKVVYRPEREALILDRIVKLNKGPLTSEKIEWLFREVISLCRAAEAKPLVAALGPAGTYSELAAVRHFGHEVDVTLAASIDEVFRLTEADTAQYAVVPVENSTEGGIGNTLDRLLNTPLTICGEIDFRVRHCLLGLSGTVAPKAVSAHQQALAQCRLWLDLNLPGVDLVSVRSNAEAARQAAGDADCVAIASEEAADAYGLTVLHRNIEDQPGNSTRFLVLGHRRVERTGTDKTSVAISVRNRPGALQALLAPLSENDIDMTRVESRPSSTGLWEYIFFIDFAGHVGEPAVARALAEIEEQAAMFKILGSYPKSS</sequence>
<comment type="subcellular location">
    <subcellularLocation>
        <location evidence="3">Cytoplasm</location>
    </subcellularLocation>
</comment>
<evidence type="ECO:0000259" key="18">
    <source>
        <dbReference type="PROSITE" id="PS51168"/>
    </source>
</evidence>
<comment type="pathway">
    <text evidence="4">Amino-acid biosynthesis; L-phenylalanine biosynthesis; phenylpyruvate from prephenate: step 1/1.</text>
</comment>
<dbReference type="SUPFAM" id="SSF55021">
    <property type="entry name" value="ACT-like"/>
    <property type="match status" value="1"/>
</dbReference>
<dbReference type="GO" id="GO:0046417">
    <property type="term" value="P:chorismate metabolic process"/>
    <property type="evidence" value="ECO:0007669"/>
    <property type="project" value="InterPro"/>
</dbReference>
<feature type="domain" description="ACT" evidence="20">
    <location>
        <begin position="278"/>
        <end position="355"/>
    </location>
</feature>
<dbReference type="EMBL" id="UINC01040424">
    <property type="protein sequence ID" value="SVB40279.1"/>
    <property type="molecule type" value="Genomic_DNA"/>
</dbReference>
<dbReference type="InterPro" id="IPR001086">
    <property type="entry name" value="Preph_deHydtase"/>
</dbReference>
<gene>
    <name evidence="21" type="ORF">METZ01_LOCUS193133</name>
</gene>
<evidence type="ECO:0000256" key="12">
    <source>
        <dbReference type="ARBA" id="ARBA00023235"/>
    </source>
</evidence>
<dbReference type="GO" id="GO:0005737">
    <property type="term" value="C:cytoplasm"/>
    <property type="evidence" value="ECO:0007669"/>
    <property type="project" value="UniProtKB-SubCell"/>
</dbReference>
<evidence type="ECO:0000256" key="8">
    <source>
        <dbReference type="ARBA" id="ARBA00022490"/>
    </source>
</evidence>
<keyword evidence="10" id="KW-0057">Aromatic amino acid biosynthesis</keyword>
<evidence type="ECO:0000256" key="9">
    <source>
        <dbReference type="ARBA" id="ARBA00022605"/>
    </source>
</evidence>
<dbReference type="SMART" id="SM00830">
    <property type="entry name" value="CM_2"/>
    <property type="match status" value="1"/>
</dbReference>
<dbReference type="SUPFAM" id="SSF48600">
    <property type="entry name" value="Chorismate mutase II"/>
    <property type="match status" value="1"/>
</dbReference>
<dbReference type="PIRSF" id="PIRSF001500">
    <property type="entry name" value="Chor_mut_pdt_Ppr"/>
    <property type="match status" value="1"/>
</dbReference>
<proteinExistence type="predicted"/>
<evidence type="ECO:0000313" key="21">
    <source>
        <dbReference type="EMBL" id="SVB40279.1"/>
    </source>
</evidence>
<evidence type="ECO:0000256" key="5">
    <source>
        <dbReference type="ARBA" id="ARBA00004817"/>
    </source>
</evidence>
<dbReference type="PROSITE" id="PS00858">
    <property type="entry name" value="PREPHENATE_DEHYDR_2"/>
    <property type="match status" value="1"/>
</dbReference>
<evidence type="ECO:0000256" key="2">
    <source>
        <dbReference type="ARBA" id="ARBA00002364"/>
    </source>
</evidence>
<evidence type="ECO:0000256" key="11">
    <source>
        <dbReference type="ARBA" id="ARBA00023222"/>
    </source>
</evidence>
<dbReference type="Pfam" id="PF00800">
    <property type="entry name" value="PDT"/>
    <property type="match status" value="1"/>
</dbReference>
<dbReference type="GO" id="GO:0009094">
    <property type="term" value="P:L-phenylalanine biosynthetic process"/>
    <property type="evidence" value="ECO:0007669"/>
    <property type="project" value="UniProtKB-UniPathway"/>
</dbReference>
<evidence type="ECO:0000256" key="15">
    <source>
        <dbReference type="ARBA" id="ARBA00031175"/>
    </source>
</evidence>
<evidence type="ECO:0000259" key="20">
    <source>
        <dbReference type="PROSITE" id="PS51671"/>
    </source>
</evidence>
<dbReference type="PROSITE" id="PS51671">
    <property type="entry name" value="ACT"/>
    <property type="match status" value="1"/>
</dbReference>
<dbReference type="PROSITE" id="PS00857">
    <property type="entry name" value="PREPHENATE_DEHYDR_1"/>
    <property type="match status" value="1"/>
</dbReference>
<dbReference type="FunFam" id="3.40.190.10:FF:000029">
    <property type="entry name" value="Chorismate mutase/Prephenate dehydratase"/>
    <property type="match status" value="1"/>
</dbReference>
<dbReference type="CDD" id="cd13630">
    <property type="entry name" value="PBP2_PDT_1"/>
    <property type="match status" value="1"/>
</dbReference>
<keyword evidence="8" id="KW-0963">Cytoplasm</keyword>
<dbReference type="UniPathway" id="UPA00120">
    <property type="reaction ID" value="UER00203"/>
</dbReference>
<dbReference type="UniPathway" id="UPA00121">
    <property type="reaction ID" value="UER00345"/>
</dbReference>
<evidence type="ECO:0000256" key="10">
    <source>
        <dbReference type="ARBA" id="ARBA00023141"/>
    </source>
</evidence>
<dbReference type="PANTHER" id="PTHR21022:SF19">
    <property type="entry name" value="PREPHENATE DEHYDRATASE-RELATED"/>
    <property type="match status" value="1"/>
</dbReference>
<dbReference type="NCBIfam" id="NF008865">
    <property type="entry name" value="PRK11898.1"/>
    <property type="match status" value="1"/>
</dbReference>
<dbReference type="InterPro" id="IPR036979">
    <property type="entry name" value="CM_dom_sf"/>
</dbReference>
<accession>A0A382DPZ0</accession>
<dbReference type="InterPro" id="IPR018528">
    <property type="entry name" value="Preph_deHydtase_CS"/>
</dbReference>
<dbReference type="EC" id="4.2.1.51" evidence="6"/>
<keyword evidence="13" id="KW-0456">Lyase</keyword>
<dbReference type="SUPFAM" id="SSF53850">
    <property type="entry name" value="Periplasmic binding protein-like II"/>
    <property type="match status" value="1"/>
</dbReference>
<dbReference type="GO" id="GO:0004664">
    <property type="term" value="F:prephenate dehydratase activity"/>
    <property type="evidence" value="ECO:0007669"/>
    <property type="project" value="UniProtKB-EC"/>
</dbReference>
<protein>
    <recommendedName>
        <fullName evidence="7">Bifunctional chorismate mutase/prephenate dehydratase</fullName>
        <ecNumber evidence="6">4.2.1.51</ecNumber>
    </recommendedName>
    <alternativeName>
        <fullName evidence="16">Chorismate mutase-prephenate dehydratase</fullName>
    </alternativeName>
    <alternativeName>
        <fullName evidence="15">p-protein</fullName>
    </alternativeName>
</protein>
<evidence type="ECO:0000256" key="4">
    <source>
        <dbReference type="ARBA" id="ARBA00004741"/>
    </source>
</evidence>
<evidence type="ECO:0000259" key="19">
    <source>
        <dbReference type="PROSITE" id="PS51171"/>
    </source>
</evidence>
<comment type="catalytic activity">
    <reaction evidence="1">
        <text>chorismate = prephenate</text>
        <dbReference type="Rhea" id="RHEA:13897"/>
        <dbReference type="ChEBI" id="CHEBI:29748"/>
        <dbReference type="ChEBI" id="CHEBI:29934"/>
        <dbReference type="EC" id="5.4.99.5"/>
    </reaction>
</comment>
<dbReference type="InterPro" id="IPR036263">
    <property type="entry name" value="Chorismate_II_sf"/>
</dbReference>
<dbReference type="PROSITE" id="PS51171">
    <property type="entry name" value="PREPHENATE_DEHYDR_3"/>
    <property type="match status" value="1"/>
</dbReference>
<evidence type="ECO:0000256" key="3">
    <source>
        <dbReference type="ARBA" id="ARBA00004496"/>
    </source>
</evidence>
<dbReference type="InterPro" id="IPR010957">
    <property type="entry name" value="G/b/e-P-prot_chorismate_mutase"/>
</dbReference>
<reference evidence="21" key="1">
    <citation type="submission" date="2018-05" db="EMBL/GenBank/DDBJ databases">
        <authorList>
            <person name="Lanie J.A."/>
            <person name="Ng W.-L."/>
            <person name="Kazmierczak K.M."/>
            <person name="Andrzejewski T.M."/>
            <person name="Davidsen T.M."/>
            <person name="Wayne K.J."/>
            <person name="Tettelin H."/>
            <person name="Glass J.I."/>
            <person name="Rusch D."/>
            <person name="Podicherti R."/>
            <person name="Tsui H.-C.T."/>
            <person name="Winkler M.E."/>
        </authorList>
    </citation>
    <scope>NUCLEOTIDE SEQUENCE</scope>
</reference>
<keyword evidence="14" id="KW-0511">Multifunctional enzyme</keyword>
<dbReference type="CDD" id="cd04905">
    <property type="entry name" value="ACT_CM-PDT"/>
    <property type="match status" value="1"/>
</dbReference>
<evidence type="ECO:0000256" key="7">
    <source>
        <dbReference type="ARBA" id="ARBA00014401"/>
    </source>
</evidence>
<dbReference type="PANTHER" id="PTHR21022">
    <property type="entry name" value="PREPHENATE DEHYDRATASE P PROTEIN"/>
    <property type="match status" value="1"/>
</dbReference>
<comment type="catalytic activity">
    <reaction evidence="17">
        <text>prephenate + H(+) = 3-phenylpyruvate + CO2 + H2O</text>
        <dbReference type="Rhea" id="RHEA:21648"/>
        <dbReference type="ChEBI" id="CHEBI:15377"/>
        <dbReference type="ChEBI" id="CHEBI:15378"/>
        <dbReference type="ChEBI" id="CHEBI:16526"/>
        <dbReference type="ChEBI" id="CHEBI:18005"/>
        <dbReference type="ChEBI" id="CHEBI:29934"/>
        <dbReference type="EC" id="4.2.1.51"/>
    </reaction>
</comment>